<dbReference type="EMBL" id="AGEK01000037">
    <property type="protein sequence ID" value="EHO67155.1"/>
    <property type="molecule type" value="Genomic_DNA"/>
</dbReference>
<evidence type="ECO:0000259" key="1">
    <source>
        <dbReference type="Pfam" id="PF00535"/>
    </source>
</evidence>
<keyword evidence="3" id="KW-1185">Reference proteome</keyword>
<dbReference type="HOGENOM" id="CLU_067064_1_0_10"/>
<sequence>MENKFLLSICIPTYNRAKILEVTLKRIIGQINELDNRNLVSLFISDNASTDNTQEVVQRFARQEVHIEYHCNEKNLGPDGNFLKCFQSATGKYVWLLGDDDPVSEGAICYLLNILQQGDYGLVHLSTSPTNEIGYKIYHDVNEYLMKVSYWITFISANIFQSEIVSKVNINEEMIHSYLMQVPFFLTSATSYTQNIVIDRKMLDVHLVDDNGGYNFFKVFVQNQFTLWERFVNRGDITRFCLDFVKEDTYKRFISFYIGELLILRRQLQKKKKKKGLKGGYDIENAWRILFRYYGKKSYFYIYLLKALKLSFVRVVKRIGRFIFI</sequence>
<evidence type="ECO:0000313" key="2">
    <source>
        <dbReference type="EMBL" id="EHO67155.1"/>
    </source>
</evidence>
<dbReference type="InterPro" id="IPR029044">
    <property type="entry name" value="Nucleotide-diphossugar_trans"/>
</dbReference>
<dbReference type="PANTHER" id="PTHR22916:SF3">
    <property type="entry name" value="UDP-GLCNAC:BETAGAL BETA-1,3-N-ACETYLGLUCOSAMINYLTRANSFERASE-LIKE PROTEIN 1"/>
    <property type="match status" value="1"/>
</dbReference>
<dbReference type="InterPro" id="IPR001173">
    <property type="entry name" value="Glyco_trans_2-like"/>
</dbReference>
<organism evidence="2 3">
    <name type="scientific">Segatella maculosa OT 289</name>
    <dbReference type="NCBI Taxonomy" id="999422"/>
    <lineage>
        <taxon>Bacteria</taxon>
        <taxon>Pseudomonadati</taxon>
        <taxon>Bacteroidota</taxon>
        <taxon>Bacteroidia</taxon>
        <taxon>Bacteroidales</taxon>
        <taxon>Prevotellaceae</taxon>
        <taxon>Segatella</taxon>
    </lineage>
</organism>
<accession>H1HPT1</accession>
<dbReference type="PANTHER" id="PTHR22916">
    <property type="entry name" value="GLYCOSYLTRANSFERASE"/>
    <property type="match status" value="1"/>
</dbReference>
<reference evidence="2 3" key="1">
    <citation type="submission" date="2011-12" db="EMBL/GenBank/DDBJ databases">
        <title>The Genome Sequence of Prevotella maculosa OT 289.</title>
        <authorList>
            <consortium name="The Broad Institute Genome Sequencing Platform"/>
            <person name="Earl A."/>
            <person name="Ward D."/>
            <person name="Feldgarden M."/>
            <person name="Gevers D."/>
            <person name="Izard J."/>
            <person name="Blanton J.M."/>
            <person name="Mathney J."/>
            <person name="Tanner A.C."/>
            <person name="Dewhirst F.E."/>
            <person name="Young S.K."/>
            <person name="Zeng Q."/>
            <person name="Gargeya S."/>
            <person name="Fitzgerald M."/>
            <person name="Haas B."/>
            <person name="Abouelleil A."/>
            <person name="Alvarado L."/>
            <person name="Arachchi H.M."/>
            <person name="Berlin A."/>
            <person name="Chapman S.B."/>
            <person name="Gearin G."/>
            <person name="Goldberg J."/>
            <person name="Griggs A."/>
            <person name="Gujja S."/>
            <person name="Hansen M."/>
            <person name="Heiman D."/>
            <person name="Howarth C."/>
            <person name="Larimer J."/>
            <person name="Lui A."/>
            <person name="MacDonald P.J.P."/>
            <person name="McCowen C."/>
            <person name="Montmayeur A."/>
            <person name="Murphy C."/>
            <person name="Neiman D."/>
            <person name="Pearson M."/>
            <person name="Priest M."/>
            <person name="Roberts A."/>
            <person name="Saif S."/>
            <person name="Shea T."/>
            <person name="Sisk P."/>
            <person name="Stolte C."/>
            <person name="Sykes S."/>
            <person name="Wortman J."/>
            <person name="Nusbaum C."/>
            <person name="Birren B."/>
        </authorList>
    </citation>
    <scope>NUCLEOTIDE SEQUENCE [LARGE SCALE GENOMIC DNA]</scope>
    <source>
        <strain evidence="2 3">OT 289</strain>
    </source>
</reference>
<dbReference type="Pfam" id="PF00535">
    <property type="entry name" value="Glycos_transf_2"/>
    <property type="match status" value="1"/>
</dbReference>
<gene>
    <name evidence="2" type="ORF">HMPREF9944_02256</name>
</gene>
<dbReference type="STRING" id="999422.HMPREF9944_02256"/>
<evidence type="ECO:0000313" key="3">
    <source>
        <dbReference type="Proteomes" id="UP000003167"/>
    </source>
</evidence>
<dbReference type="Gene3D" id="3.90.550.10">
    <property type="entry name" value="Spore Coat Polysaccharide Biosynthesis Protein SpsA, Chain A"/>
    <property type="match status" value="1"/>
</dbReference>
<dbReference type="OrthoDB" id="9815829at2"/>
<proteinExistence type="predicted"/>
<dbReference type="AlphaFoldDB" id="H1HPT1"/>
<dbReference type="SUPFAM" id="SSF53448">
    <property type="entry name" value="Nucleotide-diphospho-sugar transferases"/>
    <property type="match status" value="1"/>
</dbReference>
<dbReference type="Proteomes" id="UP000003167">
    <property type="component" value="Unassembled WGS sequence"/>
</dbReference>
<dbReference type="GO" id="GO:0016758">
    <property type="term" value="F:hexosyltransferase activity"/>
    <property type="evidence" value="ECO:0007669"/>
    <property type="project" value="UniProtKB-ARBA"/>
</dbReference>
<dbReference type="CDD" id="cd00761">
    <property type="entry name" value="Glyco_tranf_GTA_type"/>
    <property type="match status" value="1"/>
</dbReference>
<dbReference type="RefSeq" id="WP_008566245.1">
    <property type="nucleotide sequence ID" value="NZ_JH594509.1"/>
</dbReference>
<comment type="caution">
    <text evidence="2">The sequence shown here is derived from an EMBL/GenBank/DDBJ whole genome shotgun (WGS) entry which is preliminary data.</text>
</comment>
<dbReference type="PATRIC" id="fig|999422.3.peg.2287"/>
<protein>
    <recommendedName>
        <fullName evidence="1">Glycosyltransferase 2-like domain-containing protein</fullName>
    </recommendedName>
</protein>
<name>H1HPT1_9BACT</name>
<feature type="domain" description="Glycosyltransferase 2-like" evidence="1">
    <location>
        <begin position="8"/>
        <end position="140"/>
    </location>
</feature>